<gene>
    <name evidence="2" type="ORF">AB0T83_09630</name>
</gene>
<name>A0ABV3L9G8_9RHOB</name>
<keyword evidence="3" id="KW-1185">Reference proteome</keyword>
<feature type="chain" id="PRO_5046475572" evidence="1">
    <location>
        <begin position="28"/>
        <end position="376"/>
    </location>
</feature>
<reference evidence="2 3" key="1">
    <citation type="submission" date="2024-07" db="EMBL/GenBank/DDBJ databases">
        <authorList>
            <person name="Kang M."/>
        </authorList>
    </citation>
    <scope>NUCLEOTIDE SEQUENCE [LARGE SCALE GENOMIC DNA]</scope>
    <source>
        <strain evidence="2 3">DFM31</strain>
    </source>
</reference>
<dbReference type="RefSeq" id="WP_366192825.1">
    <property type="nucleotide sequence ID" value="NZ_JBFBVU010000010.1"/>
</dbReference>
<protein>
    <submittedName>
        <fullName evidence="2">Porin</fullName>
    </submittedName>
</protein>
<evidence type="ECO:0000313" key="2">
    <source>
        <dbReference type="EMBL" id="MEV8467038.1"/>
    </source>
</evidence>
<dbReference type="Proteomes" id="UP001553161">
    <property type="component" value="Unassembled WGS sequence"/>
</dbReference>
<feature type="signal peptide" evidence="1">
    <location>
        <begin position="1"/>
        <end position="27"/>
    </location>
</feature>
<keyword evidence="1" id="KW-0732">Signal</keyword>
<comment type="caution">
    <text evidence="2">The sequence shown here is derived from an EMBL/GenBank/DDBJ whole genome shotgun (WGS) entry which is preliminary data.</text>
</comment>
<proteinExistence type="predicted"/>
<evidence type="ECO:0000256" key="1">
    <source>
        <dbReference type="SAM" id="SignalP"/>
    </source>
</evidence>
<accession>A0ABV3L9G8</accession>
<evidence type="ECO:0000313" key="3">
    <source>
        <dbReference type="Proteomes" id="UP001553161"/>
    </source>
</evidence>
<organism evidence="2 3">
    <name type="scientific">Meridianimarinicoccus marinus</name>
    <dbReference type="NCBI Taxonomy" id="3231483"/>
    <lineage>
        <taxon>Bacteria</taxon>
        <taxon>Pseudomonadati</taxon>
        <taxon>Pseudomonadota</taxon>
        <taxon>Alphaproteobacteria</taxon>
        <taxon>Rhodobacterales</taxon>
        <taxon>Paracoccaceae</taxon>
        <taxon>Meridianimarinicoccus</taxon>
    </lineage>
</organism>
<sequence>MKRVFTTHLPLAAASALAMGVASPVMAELEYTNGTGGSARVYGQLTPAWLNVDDGKDTDGNLVDNSRSNSRAGIWLNQEFDNGQELQFNFEAALGAPQSSKFSQDFQPDWDWQRTDIRKLEFIYSGSFGTVFFGQGSMASDNTTTLDLSATTLASTVTVPDAAGGYFFRQKDGTLSSVAVSNVFKDYDGGRKARIRYDTPRFGGTEPGKGISIGASYGKDLLSSSDDAEYYDIGLNYSDTINSITVRAGLSYAWKDDDGTTERYGGSISALSDVNGLNGTLSFGGDPDGGQFGYIKLGWIASFWSLGDTAFSADYYSGSDIAGSDGTSTAAGLQVAQYFDDTNLSIYFGYNRLTYDDKTASYDDMDVILTGLQWKF</sequence>
<dbReference type="SUPFAM" id="SSF56935">
    <property type="entry name" value="Porins"/>
    <property type="match status" value="1"/>
</dbReference>
<dbReference type="EMBL" id="JBFBVU010000010">
    <property type="protein sequence ID" value="MEV8467038.1"/>
    <property type="molecule type" value="Genomic_DNA"/>
</dbReference>